<dbReference type="Pfam" id="PF07683">
    <property type="entry name" value="CobW_C"/>
    <property type="match status" value="1"/>
</dbReference>
<accession>A0A0U2IMK8</accession>
<evidence type="ECO:0000256" key="2">
    <source>
        <dbReference type="ARBA" id="ARBA00023186"/>
    </source>
</evidence>
<gene>
    <name evidence="3" type="ORF">IJ22_25020</name>
</gene>
<sequence>MEREAFEGFLALLPPNVYRAKGLIRFAGRAFPSLFQYTHGDLDIFSIRSDVETSNVSIFIGDHFSKQDMANALRALELS</sequence>
<reference evidence="4" key="1">
    <citation type="submission" date="2015-12" db="EMBL/GenBank/DDBJ databases">
        <title>Complete genome sequences of two moderately thermophilic Paenibacillus species.</title>
        <authorList>
            <person name="Butler R.III."/>
            <person name="Wang J."/>
            <person name="Stark B.C."/>
            <person name="Pombert J.-F."/>
        </authorList>
    </citation>
    <scope>NUCLEOTIDE SEQUENCE [LARGE SCALE GENOMIC DNA]</scope>
    <source>
        <strain evidence="4">32O-Y</strain>
    </source>
</reference>
<organism evidence="3 4">
    <name type="scientific">Paenibacillus naphthalenovorans</name>
    <dbReference type="NCBI Taxonomy" id="162209"/>
    <lineage>
        <taxon>Bacteria</taxon>
        <taxon>Bacillati</taxon>
        <taxon>Bacillota</taxon>
        <taxon>Bacilli</taxon>
        <taxon>Bacillales</taxon>
        <taxon>Paenibacillaceae</taxon>
        <taxon>Paenibacillus</taxon>
    </lineage>
</organism>
<evidence type="ECO:0000313" key="4">
    <source>
        <dbReference type="Proteomes" id="UP000061660"/>
    </source>
</evidence>
<dbReference type="AlphaFoldDB" id="A0A0U2IMK8"/>
<keyword evidence="1" id="KW-0547">Nucleotide-binding</keyword>
<dbReference type="InterPro" id="IPR011629">
    <property type="entry name" value="CobW-like_C"/>
</dbReference>
<dbReference type="SUPFAM" id="SSF90002">
    <property type="entry name" value="Hypothetical protein YjiA, C-terminal domain"/>
    <property type="match status" value="1"/>
</dbReference>
<keyword evidence="4" id="KW-1185">Reference proteome</keyword>
<dbReference type="PATRIC" id="fig|162209.4.peg.2663"/>
<evidence type="ECO:0000256" key="1">
    <source>
        <dbReference type="ARBA" id="ARBA00022741"/>
    </source>
</evidence>
<dbReference type="InterPro" id="IPR036627">
    <property type="entry name" value="CobW-likC_sf"/>
</dbReference>
<dbReference type="STRING" id="162209.IJ22_25020"/>
<dbReference type="EMBL" id="CP013652">
    <property type="protein sequence ID" value="ALS22875.1"/>
    <property type="molecule type" value="Genomic_DNA"/>
</dbReference>
<dbReference type="Gene3D" id="3.30.1220.10">
    <property type="entry name" value="CobW-like, C-terminal domain"/>
    <property type="match status" value="1"/>
</dbReference>
<dbReference type="OrthoDB" id="9808822at2"/>
<proteinExistence type="predicted"/>
<protein>
    <submittedName>
        <fullName evidence="3">Uncharacterized protein</fullName>
    </submittedName>
</protein>
<dbReference type="GO" id="GO:0000166">
    <property type="term" value="F:nucleotide binding"/>
    <property type="evidence" value="ECO:0007669"/>
    <property type="project" value="UniProtKB-KW"/>
</dbReference>
<reference evidence="3 4" key="2">
    <citation type="journal article" date="2016" name="Genome Announc.">
        <title>Complete Genome Sequences of Two Interactive Moderate Thermophiles, Paenibacillus napthalenovorans 32O-Y and Paenibacillus sp. 32O-W.</title>
        <authorList>
            <person name="Butler R.R.III."/>
            <person name="Wang J."/>
            <person name="Stark B.C."/>
            <person name="Pombert J.F."/>
        </authorList>
    </citation>
    <scope>NUCLEOTIDE SEQUENCE [LARGE SCALE GENOMIC DNA]</scope>
    <source>
        <strain evidence="3 4">32O-Y</strain>
    </source>
</reference>
<name>A0A0U2IMK8_9BACL</name>
<keyword evidence="2" id="KW-0143">Chaperone</keyword>
<dbReference type="Proteomes" id="UP000061660">
    <property type="component" value="Chromosome"/>
</dbReference>
<dbReference type="KEGG" id="pnp:IJ22_25020"/>
<evidence type="ECO:0000313" key="3">
    <source>
        <dbReference type="EMBL" id="ALS22875.1"/>
    </source>
</evidence>